<keyword evidence="3" id="KW-1185">Reference proteome</keyword>
<sequence length="865" mass="96795">MESRSTDFACTQRTTQGGLSASDAGELGAVFQAAINIEEIARWPDEDVKFLGLNTERVDDGRAPAFKAQFMAGLREKDSHAHAIIEAALKNHQVRLGIDLEAAYGHTWFYIHVTGVSDASLIKLAHAYGFPRGFCFVSVDEPSHVVGSVGFLPKFSNDERQSAIDANSFRHVTRLEFAEKMSGSLGMLAAIEVNHIAYLFFSAKNSCGKYSREFARLFSEWTRTQSVSLPKLWSALFEENLKVCFEVCYKSGSFGYHGARYKTEFPVAIAIGNPTPRGETLFAWRTAQEAQAFFVEHNLACGPRFVIEDKEAIVPFMLRLNAARDMIDAVQLMHLIQESKAVRVIPGTIDHVQLTTVLEGLVLWIFEDAKARIVKFKFPNYTIMTMLLRPLLTTEKLDKAPTVLPAVSLEGAVLVQVSMAINNFVDRWVVDPSKRDHFRSMAVHILEFVAQMSPETTIDATNYLDLVEPQKQDFQDAPKKVKLDKYLGQHANLLLVVGPVGAGKSTLRKWLQKEFGLPGQGFDECEENFHPRSFKNTKLWGTIAYLIACGQTPVIENGGGAFIGDNDAEATFEQALSRHLLEPVRFQPIILIPDELRQALADNEELDAVLHAFQERTEQVVKMRRDQLGMYQTMDDETLRETFYGANGVTTRNFASMVRMVRLARQSQWQVIGYKRADKGQFGLSEPPRIAPHRPLRATPITYGWNLSYVVEEMPAPIRSKKDQDCDALPQCPIMVTKNVHATMGYNVDRVPDDIERPQFPDDQIPAVCVTFTIKGGQRRGGTGEIIVLPESFPRRRDGITPHCTCFTPIAASRSGRILELDPVNPQLDPEADADLLGISFAETRRPITLTLGDLYAYCLAQNLP</sequence>
<dbReference type="Proteomes" id="UP000324585">
    <property type="component" value="Unassembled WGS sequence"/>
</dbReference>
<comment type="caution">
    <text evidence="2">The sequence shown here is derived from an EMBL/GenBank/DDBJ whole genome shotgun (WGS) entry which is preliminary data.</text>
</comment>
<reference evidence="3" key="1">
    <citation type="journal article" date="2019" name="Nat. Commun.">
        <title>Expansion of phycobilisome linker gene families in mesophilic red algae.</title>
        <authorList>
            <person name="Lee J."/>
            <person name="Kim D."/>
            <person name="Bhattacharya D."/>
            <person name="Yoon H.S."/>
        </authorList>
    </citation>
    <scope>NUCLEOTIDE SEQUENCE [LARGE SCALE GENOMIC DNA]</scope>
    <source>
        <strain evidence="3">CCMP 1328</strain>
    </source>
</reference>
<accession>A0A5J4YP46</accession>
<evidence type="ECO:0000313" key="3">
    <source>
        <dbReference type="Proteomes" id="UP000324585"/>
    </source>
</evidence>
<name>A0A5J4YP46_PORPP</name>
<dbReference type="InterPro" id="IPR027417">
    <property type="entry name" value="P-loop_NTPase"/>
</dbReference>
<protein>
    <submittedName>
        <fullName evidence="2">Uncharacterized protein</fullName>
    </submittedName>
</protein>
<feature type="region of interest" description="Disordered" evidence="1">
    <location>
        <begin position="1"/>
        <end position="20"/>
    </location>
</feature>
<dbReference type="SUPFAM" id="SSF52540">
    <property type="entry name" value="P-loop containing nucleoside triphosphate hydrolases"/>
    <property type="match status" value="1"/>
</dbReference>
<dbReference type="AlphaFoldDB" id="A0A5J4YP46"/>
<dbReference type="EMBL" id="VRMN01000010">
    <property type="protein sequence ID" value="KAA8492177.1"/>
    <property type="molecule type" value="Genomic_DNA"/>
</dbReference>
<proteinExistence type="predicted"/>
<evidence type="ECO:0000256" key="1">
    <source>
        <dbReference type="SAM" id="MobiDB-lite"/>
    </source>
</evidence>
<feature type="compositionally biased region" description="Polar residues" evidence="1">
    <location>
        <begin position="1"/>
        <end position="19"/>
    </location>
</feature>
<organism evidence="2 3">
    <name type="scientific">Porphyridium purpureum</name>
    <name type="common">Red alga</name>
    <name type="synonym">Porphyridium cruentum</name>
    <dbReference type="NCBI Taxonomy" id="35688"/>
    <lineage>
        <taxon>Eukaryota</taxon>
        <taxon>Rhodophyta</taxon>
        <taxon>Bangiophyceae</taxon>
        <taxon>Porphyridiales</taxon>
        <taxon>Porphyridiaceae</taxon>
        <taxon>Porphyridium</taxon>
    </lineage>
</organism>
<evidence type="ECO:0000313" key="2">
    <source>
        <dbReference type="EMBL" id="KAA8492177.1"/>
    </source>
</evidence>
<gene>
    <name evidence="2" type="ORF">FVE85_3615</name>
</gene>